<dbReference type="InterPro" id="IPR036465">
    <property type="entry name" value="vWFA_dom_sf"/>
</dbReference>
<organism evidence="2 3">
    <name type="scientific">Desmophyllum pertusum</name>
    <dbReference type="NCBI Taxonomy" id="174260"/>
    <lineage>
        <taxon>Eukaryota</taxon>
        <taxon>Metazoa</taxon>
        <taxon>Cnidaria</taxon>
        <taxon>Anthozoa</taxon>
        <taxon>Hexacorallia</taxon>
        <taxon>Scleractinia</taxon>
        <taxon>Caryophylliina</taxon>
        <taxon>Caryophylliidae</taxon>
        <taxon>Desmophyllum</taxon>
    </lineage>
</organism>
<name>A0A9X0D2S4_9CNID</name>
<dbReference type="InterPro" id="IPR002035">
    <property type="entry name" value="VWF_A"/>
</dbReference>
<protein>
    <recommendedName>
        <fullName evidence="1">VWFA domain-containing protein</fullName>
    </recommendedName>
</protein>
<dbReference type="PROSITE" id="PS50234">
    <property type="entry name" value="VWFA"/>
    <property type="match status" value="1"/>
</dbReference>
<dbReference type="Pfam" id="PF00092">
    <property type="entry name" value="VWA"/>
    <property type="match status" value="1"/>
</dbReference>
<evidence type="ECO:0000259" key="1">
    <source>
        <dbReference type="PROSITE" id="PS50234"/>
    </source>
</evidence>
<dbReference type="EMBL" id="MU825882">
    <property type="protein sequence ID" value="KAJ7385107.1"/>
    <property type="molecule type" value="Genomic_DNA"/>
</dbReference>
<reference evidence="2" key="1">
    <citation type="submission" date="2023-01" db="EMBL/GenBank/DDBJ databases">
        <title>Genome assembly of the deep-sea coral Lophelia pertusa.</title>
        <authorList>
            <person name="Herrera S."/>
            <person name="Cordes E."/>
        </authorList>
    </citation>
    <scope>NUCLEOTIDE SEQUENCE</scope>
    <source>
        <strain evidence="2">USNM1676648</strain>
        <tissue evidence="2">Polyp</tissue>
    </source>
</reference>
<dbReference type="Gene3D" id="3.40.50.410">
    <property type="entry name" value="von Willebrand factor, type A domain"/>
    <property type="match status" value="1"/>
</dbReference>
<sequence length="274" mass="30833">MASMGGRDTRSVTGAATANLSTTLGPIPPDRCTSNGMAFANSELLFDKQLPLTRSLIVFYVLWVVINLADVNQLVEPADAGQDSDGADIAFVISNSWRQSLDYGKLFVKEVMVKLAQNSTKIHAAVVTSGRGAVAGPSVKLNFTQKFNLQQFISTINRIRVDPVRRLQLNINMYKALEILTSERVFRSCRQHVPKIAILIVDDFDFYYNARLRNASERLKQEGVRIFVVFVYDNDYRCRTADCNEEIAEIRELLESLVRKTPTWFLQTTGSLTR</sequence>
<evidence type="ECO:0000313" key="2">
    <source>
        <dbReference type="EMBL" id="KAJ7385107.1"/>
    </source>
</evidence>
<proteinExistence type="predicted"/>
<comment type="caution">
    <text evidence="2">The sequence shown here is derived from an EMBL/GenBank/DDBJ whole genome shotgun (WGS) entry which is preliminary data.</text>
</comment>
<evidence type="ECO:0000313" key="3">
    <source>
        <dbReference type="Proteomes" id="UP001163046"/>
    </source>
</evidence>
<dbReference type="Proteomes" id="UP001163046">
    <property type="component" value="Unassembled WGS sequence"/>
</dbReference>
<accession>A0A9X0D2S4</accession>
<dbReference type="AlphaFoldDB" id="A0A9X0D2S4"/>
<dbReference type="SUPFAM" id="SSF53300">
    <property type="entry name" value="vWA-like"/>
    <property type="match status" value="1"/>
</dbReference>
<keyword evidence="3" id="KW-1185">Reference proteome</keyword>
<feature type="domain" description="VWFA" evidence="1">
    <location>
        <begin position="88"/>
        <end position="250"/>
    </location>
</feature>
<gene>
    <name evidence="2" type="ORF">OS493_017475</name>
</gene>